<reference evidence="2" key="1">
    <citation type="submission" date="2021-06" db="EMBL/GenBank/DDBJ databases">
        <authorList>
            <person name="Kallberg Y."/>
            <person name="Tangrot J."/>
            <person name="Rosling A."/>
        </authorList>
    </citation>
    <scope>NUCLEOTIDE SEQUENCE</scope>
    <source>
        <strain evidence="2">BR232B</strain>
    </source>
</reference>
<feature type="non-terminal residue" evidence="2">
    <location>
        <position position="1"/>
    </location>
</feature>
<dbReference type="PROSITE" id="PS51886">
    <property type="entry name" value="TLDC"/>
    <property type="match status" value="1"/>
</dbReference>
<dbReference type="OrthoDB" id="2439862at2759"/>
<keyword evidence="3" id="KW-1185">Reference proteome</keyword>
<feature type="domain" description="TLDc" evidence="1">
    <location>
        <begin position="1"/>
        <end position="134"/>
    </location>
</feature>
<gene>
    <name evidence="2" type="ORF">PBRASI_LOCUS10274</name>
</gene>
<dbReference type="AlphaFoldDB" id="A0A9N9DRV3"/>
<evidence type="ECO:0000313" key="3">
    <source>
        <dbReference type="Proteomes" id="UP000789739"/>
    </source>
</evidence>
<dbReference type="Proteomes" id="UP000789739">
    <property type="component" value="Unassembled WGS sequence"/>
</dbReference>
<dbReference type="EMBL" id="CAJVPI010002900">
    <property type="protein sequence ID" value="CAG8651133.1"/>
    <property type="molecule type" value="Genomic_DNA"/>
</dbReference>
<name>A0A9N9DRV3_9GLOM</name>
<proteinExistence type="predicted"/>
<accession>A0A9N9DRV3</accession>
<sequence length="134" mass="14992">SKDGYRPSIFHNYCDNKGPTLAVIKVKGTEEIIGGYNPLNWNRSHQRHMHTRYSFLFALRSEQNGGNVFSTCTKTARAVNSNSAYGPSFGTSDLVITQGFSTLVNTAIQDAYSKPIRQDSHLFAVKEIEVFRIS</sequence>
<organism evidence="2 3">
    <name type="scientific">Paraglomus brasilianum</name>
    <dbReference type="NCBI Taxonomy" id="144538"/>
    <lineage>
        <taxon>Eukaryota</taxon>
        <taxon>Fungi</taxon>
        <taxon>Fungi incertae sedis</taxon>
        <taxon>Mucoromycota</taxon>
        <taxon>Glomeromycotina</taxon>
        <taxon>Glomeromycetes</taxon>
        <taxon>Paraglomerales</taxon>
        <taxon>Paraglomeraceae</taxon>
        <taxon>Paraglomus</taxon>
    </lineage>
</organism>
<protein>
    <submittedName>
        <fullName evidence="2">11053_t:CDS:1</fullName>
    </submittedName>
</protein>
<dbReference type="Pfam" id="PF07534">
    <property type="entry name" value="TLD"/>
    <property type="match status" value="1"/>
</dbReference>
<evidence type="ECO:0000313" key="2">
    <source>
        <dbReference type="EMBL" id="CAG8651133.1"/>
    </source>
</evidence>
<dbReference type="InterPro" id="IPR006571">
    <property type="entry name" value="TLDc_dom"/>
</dbReference>
<comment type="caution">
    <text evidence="2">The sequence shown here is derived from an EMBL/GenBank/DDBJ whole genome shotgun (WGS) entry which is preliminary data.</text>
</comment>
<evidence type="ECO:0000259" key="1">
    <source>
        <dbReference type="PROSITE" id="PS51886"/>
    </source>
</evidence>